<dbReference type="InterPro" id="IPR018484">
    <property type="entry name" value="FGGY_N"/>
</dbReference>
<comment type="caution">
    <text evidence="5">The sequence shown here is derived from an EMBL/GenBank/DDBJ whole genome shotgun (WGS) entry which is preliminary data.</text>
</comment>
<keyword evidence="6" id="KW-1185">Reference proteome</keyword>
<dbReference type="EMBL" id="JAURUP010000012">
    <property type="protein sequence ID" value="MDP9750896.1"/>
    <property type="molecule type" value="Genomic_DNA"/>
</dbReference>
<evidence type="ECO:0000256" key="3">
    <source>
        <dbReference type="ARBA" id="ARBA00022777"/>
    </source>
</evidence>
<dbReference type="InterPro" id="IPR050406">
    <property type="entry name" value="FGGY_Carb_Kinase"/>
</dbReference>
<dbReference type="PANTHER" id="PTHR43095">
    <property type="entry name" value="SUGAR KINASE"/>
    <property type="match status" value="1"/>
</dbReference>
<comment type="similarity">
    <text evidence="1">Belongs to the FGGY kinase family.</text>
</comment>
<dbReference type="Gene3D" id="3.30.420.40">
    <property type="match status" value="2"/>
</dbReference>
<dbReference type="CDD" id="cd00366">
    <property type="entry name" value="ASKHA_NBD_FGGY"/>
    <property type="match status" value="1"/>
</dbReference>
<dbReference type="Pfam" id="PF00370">
    <property type="entry name" value="FGGY_N"/>
    <property type="match status" value="1"/>
</dbReference>
<organism evidence="5 6">
    <name type="scientific">Thermoanaerobacter pentosaceus</name>
    <dbReference type="NCBI Taxonomy" id="694059"/>
    <lineage>
        <taxon>Bacteria</taxon>
        <taxon>Bacillati</taxon>
        <taxon>Bacillota</taxon>
        <taxon>Clostridia</taxon>
        <taxon>Thermoanaerobacterales</taxon>
        <taxon>Thermoanaerobacteraceae</taxon>
        <taxon>Thermoanaerobacter</taxon>
    </lineage>
</organism>
<keyword evidence="3 5" id="KW-0418">Kinase</keyword>
<name>A0ABT9M446_9THEO</name>
<proteinExistence type="inferred from homology"/>
<gene>
    <name evidence="5" type="ORF">J2S24_001375</name>
</gene>
<dbReference type="InterPro" id="IPR000577">
    <property type="entry name" value="Carb_kinase_FGGY"/>
</dbReference>
<dbReference type="PIRSF" id="PIRSF000538">
    <property type="entry name" value="GlpK"/>
    <property type="match status" value="1"/>
</dbReference>
<evidence type="ECO:0000313" key="5">
    <source>
        <dbReference type="EMBL" id="MDP9750896.1"/>
    </source>
</evidence>
<reference evidence="5 6" key="1">
    <citation type="submission" date="2023-07" db="EMBL/GenBank/DDBJ databases">
        <title>Genomic Encyclopedia of Type Strains, Phase IV (KMG-IV): sequencing the most valuable type-strain genomes for metagenomic binning, comparative biology and taxonomic classification.</title>
        <authorList>
            <person name="Goeker M."/>
        </authorList>
    </citation>
    <scope>NUCLEOTIDE SEQUENCE [LARGE SCALE GENOMIC DNA]</scope>
    <source>
        <strain evidence="5 6">DSM 25963</strain>
    </source>
</reference>
<dbReference type="InterPro" id="IPR043129">
    <property type="entry name" value="ATPase_NBD"/>
</dbReference>
<dbReference type="GO" id="GO:0016301">
    <property type="term" value="F:kinase activity"/>
    <property type="evidence" value="ECO:0007669"/>
    <property type="project" value="UniProtKB-KW"/>
</dbReference>
<feature type="domain" description="Carbohydrate kinase FGGY N-terminal" evidence="4">
    <location>
        <begin position="2"/>
        <end position="242"/>
    </location>
</feature>
<evidence type="ECO:0000256" key="1">
    <source>
        <dbReference type="ARBA" id="ARBA00009156"/>
    </source>
</evidence>
<sequence>MYVLSIDFGTSSVKMGVFNEEGEVLADTKVEYDFEVIDKLKIQIDAEIMFKAFLEGMKRLEEYSKKIDVVVPDVALSLIAMDKDGNPVYPIILHLDRRSYAQSEFVLNTVGKEKLMEINGNLPFPGGITCTSILWIKDNLPEIYKRTYKFGHFNTFFLKRMVGKFLIDPSNASLTGLYETVKAREWSKEICEGLSIDLGKLPDIVPSMSIAGYLTEEAARLTGLREGIPVIVGANDTSSASYGAGAVERGDILNVSGSNEIIHVTTDRPVPNEKYYLRCSVEPGKWLYLAITVGGTAVEWFRKEFYREMSEEEFYSKYLPEFFEKYSKEDVLNISEKFEPHLAGDRHSLLKKTASFSGLTFDSTRESLLLSLFIGIHEPVFNTINVCKSQMNLNPCIFWTGGMVSDSYLKFKRNILREFDFKVRKDCSLIGNVKIASKVLKS</sequence>
<evidence type="ECO:0000256" key="2">
    <source>
        <dbReference type="ARBA" id="ARBA00022679"/>
    </source>
</evidence>
<evidence type="ECO:0000313" key="6">
    <source>
        <dbReference type="Proteomes" id="UP001223886"/>
    </source>
</evidence>
<protein>
    <submittedName>
        <fullName evidence="5">Sugar (Pentulose or hexulose) kinase</fullName>
    </submittedName>
</protein>
<dbReference type="Proteomes" id="UP001223886">
    <property type="component" value="Unassembled WGS sequence"/>
</dbReference>
<evidence type="ECO:0000259" key="4">
    <source>
        <dbReference type="Pfam" id="PF00370"/>
    </source>
</evidence>
<accession>A0ABT9M446</accession>
<dbReference type="SUPFAM" id="SSF53067">
    <property type="entry name" value="Actin-like ATPase domain"/>
    <property type="match status" value="2"/>
</dbReference>
<keyword evidence="2" id="KW-0808">Transferase</keyword>
<dbReference type="RefSeq" id="WP_307681160.1">
    <property type="nucleotide sequence ID" value="NZ_JAURUP010000012.1"/>
</dbReference>